<dbReference type="VEuPathDB" id="TriTrypDB:TvY486_1007220"/>
<sequence>MEEEEVLPRTIVRHYGGEEQSEFMQLLCVHTLCHRFCHDIRRPHANRSIYGTNRFCSNFLTMGLPHFPCTFLICIGHVYRKLRFRCLITVFFVFPRPGNNRETEKTSASGNTSLGELILHLPIRFFLVVKSLQQAASIEQWGDNDNRETTLGVHASGGNVPFFPSQFSHIDLVLLFRVFIPLDTTIPFFLPLISSRL</sequence>
<name>G0U719_TRYVY</name>
<accession>G0U719</accession>
<proteinExistence type="predicted"/>
<dbReference type="AlphaFoldDB" id="G0U719"/>
<gene>
    <name evidence="1" type="ORF">TVY486_1007220</name>
</gene>
<dbReference type="EMBL" id="HE573026">
    <property type="protein sequence ID" value="CCC51676.1"/>
    <property type="molecule type" value="Genomic_DNA"/>
</dbReference>
<evidence type="ECO:0000313" key="1">
    <source>
        <dbReference type="EMBL" id="CCC51676.1"/>
    </source>
</evidence>
<reference evidence="1" key="1">
    <citation type="journal article" date="2012" name="Proc. Natl. Acad. Sci. U.S.A.">
        <title>Antigenic diversity is generated by distinct evolutionary mechanisms in African trypanosome species.</title>
        <authorList>
            <person name="Jackson A.P."/>
            <person name="Berry A."/>
            <person name="Aslett M."/>
            <person name="Allison H.C."/>
            <person name="Burton P."/>
            <person name="Vavrova-Anderson J."/>
            <person name="Brown R."/>
            <person name="Browne H."/>
            <person name="Corton N."/>
            <person name="Hauser H."/>
            <person name="Gamble J."/>
            <person name="Gilderthorp R."/>
            <person name="Marcello L."/>
            <person name="McQuillan J."/>
            <person name="Otto T.D."/>
            <person name="Quail M.A."/>
            <person name="Sanders M.J."/>
            <person name="van Tonder A."/>
            <person name="Ginger M.L."/>
            <person name="Field M.C."/>
            <person name="Barry J.D."/>
            <person name="Hertz-Fowler C."/>
            <person name="Berriman M."/>
        </authorList>
    </citation>
    <scope>NUCLEOTIDE SEQUENCE</scope>
    <source>
        <strain evidence="1">Y486</strain>
    </source>
</reference>
<protein>
    <submittedName>
        <fullName evidence="1">Uncharacterized protein</fullName>
    </submittedName>
</protein>
<organism evidence="1">
    <name type="scientific">Trypanosoma vivax (strain Y486)</name>
    <dbReference type="NCBI Taxonomy" id="1055687"/>
    <lineage>
        <taxon>Eukaryota</taxon>
        <taxon>Discoba</taxon>
        <taxon>Euglenozoa</taxon>
        <taxon>Kinetoplastea</taxon>
        <taxon>Metakinetoplastina</taxon>
        <taxon>Trypanosomatida</taxon>
        <taxon>Trypanosomatidae</taxon>
        <taxon>Trypanosoma</taxon>
        <taxon>Duttonella</taxon>
    </lineage>
</organism>